<dbReference type="InterPro" id="IPR038136">
    <property type="entry name" value="CofD-like_dom_sf"/>
</dbReference>
<evidence type="ECO:0000256" key="3">
    <source>
        <dbReference type="SAM" id="Phobius"/>
    </source>
</evidence>
<comment type="subcellular location">
    <subcellularLocation>
        <location evidence="2">Cytoplasm</location>
    </subcellularLocation>
</comment>
<dbReference type="Pfam" id="PF01933">
    <property type="entry name" value="CofD"/>
    <property type="match status" value="1"/>
</dbReference>
<dbReference type="SUPFAM" id="SSF142338">
    <property type="entry name" value="CofD-like"/>
    <property type="match status" value="1"/>
</dbReference>
<accession>A0A833HRL0</accession>
<feature type="transmembrane region" description="Helical" evidence="3">
    <location>
        <begin position="16"/>
        <end position="35"/>
    </location>
</feature>
<dbReference type="GO" id="GO:0043743">
    <property type="term" value="F:LPPG:FO 2-phospho-L-lactate transferase activity"/>
    <property type="evidence" value="ECO:0007669"/>
    <property type="project" value="InterPro"/>
</dbReference>
<keyword evidence="5" id="KW-1185">Reference proteome</keyword>
<dbReference type="PANTHER" id="PTHR30135:SF3">
    <property type="entry name" value="GLUCONEOGENESIS FACTOR-RELATED"/>
    <property type="match status" value="1"/>
</dbReference>
<keyword evidence="1 2" id="KW-0963">Cytoplasm</keyword>
<dbReference type="CDD" id="cd07187">
    <property type="entry name" value="YvcK_like"/>
    <property type="match status" value="1"/>
</dbReference>
<name>A0A833HRL0_9FIRM</name>
<dbReference type="InterPro" id="IPR002882">
    <property type="entry name" value="CofD"/>
</dbReference>
<gene>
    <name evidence="4" type="ORF">F8153_00240</name>
</gene>
<dbReference type="Proteomes" id="UP000465601">
    <property type="component" value="Unassembled WGS sequence"/>
</dbReference>
<evidence type="ECO:0000313" key="4">
    <source>
        <dbReference type="EMBL" id="KAB3533517.1"/>
    </source>
</evidence>
<dbReference type="GO" id="GO:0005737">
    <property type="term" value="C:cytoplasm"/>
    <property type="evidence" value="ECO:0007669"/>
    <property type="project" value="UniProtKB-SubCell"/>
</dbReference>
<dbReference type="PANTHER" id="PTHR30135">
    <property type="entry name" value="UNCHARACTERIZED PROTEIN YVCK-RELATED"/>
    <property type="match status" value="1"/>
</dbReference>
<proteinExistence type="inferred from homology"/>
<dbReference type="NCBIfam" id="TIGR01826">
    <property type="entry name" value="CofD_related"/>
    <property type="match status" value="1"/>
</dbReference>
<evidence type="ECO:0000313" key="5">
    <source>
        <dbReference type="Proteomes" id="UP000465601"/>
    </source>
</evidence>
<dbReference type="InterPro" id="IPR010119">
    <property type="entry name" value="Gluconeogen_factor"/>
</dbReference>
<evidence type="ECO:0000256" key="1">
    <source>
        <dbReference type="ARBA" id="ARBA00022490"/>
    </source>
</evidence>
<keyword evidence="3" id="KW-1133">Transmembrane helix</keyword>
<sequence length="419" mass="45935">MKWIQWMRPGLQVKRWALVGFSGIILMALSFTVLMRDFKWSFTNGTALLVGVAGVTLTIFGFYKVMASIMNIFSTSISIQGRGTPLKPNLVHDIKLRARGPKVVVIGGGTGLSVLLRGLKLFTSNITAIVTVADDGGGSGKLREDLGMLPPGDIRNCILALAEMEPTMEKLLQYRFEEGSLKGQSFGNLFIASMNGISNNFEDAVKSMSEVLAVRGQVLPVTLENVTLYAKLENGRIIKGESNIPYKSLEDKSPIERVFIKPKESEAVGDAVEAILNADIVVLGPGSLYTSIIPNLLIKNIRNSLLNTEAIKVYIPNVMTQPGETDGYGAYKHVEALYNHCSGLSLDYVIVNTGDIPKEVREKYLLEGAKLIGFSEEDGNSLKSKDIDIIQDNLIEIKKDYVRHDAIKLSKIIVRLVKG</sequence>
<dbReference type="RefSeq" id="WP_151864334.1">
    <property type="nucleotide sequence ID" value="NZ_WBZB01000002.1"/>
</dbReference>
<protein>
    <recommendedName>
        <fullName evidence="2">Putative gluconeogenesis factor</fullName>
    </recommendedName>
</protein>
<keyword evidence="3" id="KW-0472">Membrane</keyword>
<keyword evidence="3" id="KW-0812">Transmembrane</keyword>
<feature type="transmembrane region" description="Helical" evidence="3">
    <location>
        <begin position="47"/>
        <end position="66"/>
    </location>
</feature>
<dbReference type="Gene3D" id="3.40.50.10680">
    <property type="entry name" value="CofD-like domains"/>
    <property type="match status" value="1"/>
</dbReference>
<dbReference type="HAMAP" id="MF_00973">
    <property type="entry name" value="Gluconeogen_factor"/>
    <property type="match status" value="1"/>
</dbReference>
<comment type="caution">
    <text evidence="4">The sequence shown here is derived from an EMBL/GenBank/DDBJ whole genome shotgun (WGS) entry which is preliminary data.</text>
</comment>
<organism evidence="4 5">
    <name type="scientific">Alkaliphilus serpentinus</name>
    <dbReference type="NCBI Taxonomy" id="1482731"/>
    <lineage>
        <taxon>Bacteria</taxon>
        <taxon>Bacillati</taxon>
        <taxon>Bacillota</taxon>
        <taxon>Clostridia</taxon>
        <taxon>Peptostreptococcales</taxon>
        <taxon>Natronincolaceae</taxon>
        <taxon>Alkaliphilus</taxon>
    </lineage>
</organism>
<reference evidence="4 5" key="1">
    <citation type="submission" date="2019-10" db="EMBL/GenBank/DDBJ databases">
        <title>Alkaliphilus serpentinus sp. nov. and Alkaliphilus pronyensis sp. nov., two novel anaerobic alkaliphilic species isolated from the serpentinized-hosted hydrothermal field of the Prony Bay (New Caledonia).</title>
        <authorList>
            <person name="Postec A."/>
        </authorList>
    </citation>
    <scope>NUCLEOTIDE SEQUENCE [LARGE SCALE GENOMIC DNA]</scope>
    <source>
        <strain evidence="4 5">LacT</strain>
    </source>
</reference>
<dbReference type="GO" id="GO:0008360">
    <property type="term" value="P:regulation of cell shape"/>
    <property type="evidence" value="ECO:0007669"/>
    <property type="project" value="UniProtKB-UniRule"/>
</dbReference>
<comment type="similarity">
    <text evidence="2">Belongs to the gluconeogenesis factor family.</text>
</comment>
<evidence type="ECO:0000256" key="2">
    <source>
        <dbReference type="HAMAP-Rule" id="MF_00973"/>
    </source>
</evidence>
<dbReference type="OrthoDB" id="9783842at2"/>
<dbReference type="EMBL" id="WBZB01000002">
    <property type="protein sequence ID" value="KAB3533517.1"/>
    <property type="molecule type" value="Genomic_DNA"/>
</dbReference>
<comment type="function">
    <text evidence="2">Required for morphogenesis under gluconeogenic growth conditions.</text>
</comment>
<dbReference type="AlphaFoldDB" id="A0A833HRL0"/>